<evidence type="ECO:0000313" key="3">
    <source>
        <dbReference type="Proteomes" id="UP000028878"/>
    </source>
</evidence>
<protein>
    <recommendedName>
        <fullName evidence="4">Pyrimidine deaminase</fullName>
    </recommendedName>
</protein>
<sequence>MKYLLVLAVVVVAFYVWRNNRRVERQEREAAAPPPPRPAARGPGQPIAMVACRACGTPLPQSEAITGREGSYCSAEHQQRIEGPPA</sequence>
<feature type="region of interest" description="Disordered" evidence="1">
    <location>
        <begin position="67"/>
        <end position="86"/>
    </location>
</feature>
<evidence type="ECO:0000256" key="1">
    <source>
        <dbReference type="SAM" id="MobiDB-lite"/>
    </source>
</evidence>
<name>A0A1L1PBD8_HYDIT</name>
<gene>
    <name evidence="2" type="ORF">BN948_00504</name>
</gene>
<dbReference type="Proteomes" id="UP000028878">
    <property type="component" value="Unassembled WGS sequence"/>
</dbReference>
<dbReference type="InterPro" id="IPR049708">
    <property type="entry name" value="PP0621-like"/>
</dbReference>
<dbReference type="EMBL" id="CCAE010000002">
    <property type="protein sequence ID" value="CDN86104.1"/>
    <property type="molecule type" value="Genomic_DNA"/>
</dbReference>
<dbReference type="RefSeq" id="WP_035620193.1">
    <property type="nucleotide sequence ID" value="NZ_CCAE010000002.1"/>
</dbReference>
<proteinExistence type="predicted"/>
<accession>A0A1L1PBD8</accession>
<organism evidence="2 3">
    <name type="scientific">Hydrogenophaga intermedia</name>
    <dbReference type="NCBI Taxonomy" id="65786"/>
    <lineage>
        <taxon>Bacteria</taxon>
        <taxon>Pseudomonadati</taxon>
        <taxon>Pseudomonadota</taxon>
        <taxon>Betaproteobacteria</taxon>
        <taxon>Burkholderiales</taxon>
        <taxon>Comamonadaceae</taxon>
        <taxon>Hydrogenophaga</taxon>
    </lineage>
</organism>
<feature type="region of interest" description="Disordered" evidence="1">
    <location>
        <begin position="24"/>
        <end position="44"/>
    </location>
</feature>
<reference evidence="3" key="1">
    <citation type="submission" date="2014-11" db="EMBL/GenBank/DDBJ databases">
        <title>Draft genome sequence of Hydrogenophaga intermedia S1.</title>
        <authorList>
            <person name="Gan H.M."/>
            <person name="Chew T.H."/>
            <person name="Stolz A."/>
        </authorList>
    </citation>
    <scope>NUCLEOTIDE SEQUENCE [LARGE SCALE GENOMIC DNA]</scope>
    <source>
        <strain evidence="3">S1</strain>
    </source>
</reference>
<dbReference type="NCBIfam" id="NF041023">
    <property type="entry name" value="PP0621_fam"/>
    <property type="match status" value="1"/>
</dbReference>
<dbReference type="AlphaFoldDB" id="A0A1L1PBD8"/>
<keyword evidence="3" id="KW-1185">Reference proteome</keyword>
<evidence type="ECO:0000313" key="2">
    <source>
        <dbReference type="EMBL" id="CDN86104.1"/>
    </source>
</evidence>
<evidence type="ECO:0008006" key="4">
    <source>
        <dbReference type="Google" id="ProtNLM"/>
    </source>
</evidence>